<evidence type="ECO:0000256" key="8">
    <source>
        <dbReference type="ARBA" id="ARBA00023125"/>
    </source>
</evidence>
<dbReference type="GO" id="GO:0008270">
    <property type="term" value="F:zinc ion binding"/>
    <property type="evidence" value="ECO:0007669"/>
    <property type="project" value="UniProtKB-KW"/>
</dbReference>
<dbReference type="AlphaFoldDB" id="A0A4Z2HG37"/>
<feature type="compositionally biased region" description="Basic residues" evidence="12">
    <location>
        <begin position="203"/>
        <end position="212"/>
    </location>
</feature>
<dbReference type="OrthoDB" id="6910977at2759"/>
<keyword evidence="8" id="KW-0238">DNA-binding</keyword>
<feature type="domain" description="C2H2-type" evidence="13">
    <location>
        <begin position="134"/>
        <end position="162"/>
    </location>
</feature>
<keyword evidence="6" id="KW-0862">Zinc</keyword>
<dbReference type="Proteomes" id="UP000314294">
    <property type="component" value="Unassembled WGS sequence"/>
</dbReference>
<evidence type="ECO:0000256" key="5">
    <source>
        <dbReference type="ARBA" id="ARBA00022771"/>
    </source>
</evidence>
<keyword evidence="10" id="KW-0539">Nucleus</keyword>
<dbReference type="InterPro" id="IPR036236">
    <property type="entry name" value="Znf_C2H2_sf"/>
</dbReference>
<keyword evidence="7" id="KW-0805">Transcription regulation</keyword>
<sequence>MERVKIEEVIVGNDKRAASAEIKPESVVAPLQPYQHESLQCFQCFITFCNSKAKERHMRKSHRDQYKQHLQQTDTVFTCYKCDKSFSFSEELSQHQATHSTEEKPFLCAYCQKNFFTFTELNKHRRHECVERRCPCRDCGTLFPSPSRLRNHRLAAHPQRSSVADDINTYQCCKCTHSFKTEEELLQHQETFASDINCGVKPQGKKRGRKPKNAAQGGTVESKKVKEEDEDEEEDYNDSTMEDCPANELQPELKIPCSEANCDLIFSSLEAIRAHKRDAHGPFPHNPHTCTECDESYAEPEQLTAHVARDHHPGSTCPISEEGFEQDSTLEIHPISEEGFEQDSTLEIHQSTLEIHQNTHTEGEVAAEMR</sequence>
<accession>A0A4Z2HG37</accession>
<feature type="region of interest" description="Disordered" evidence="12">
    <location>
        <begin position="201"/>
        <end position="244"/>
    </location>
</feature>
<dbReference type="EMBL" id="SRLO01000266">
    <property type="protein sequence ID" value="TNN63792.1"/>
    <property type="molecule type" value="Genomic_DNA"/>
</dbReference>
<dbReference type="Pfam" id="PF00096">
    <property type="entry name" value="zf-C2H2"/>
    <property type="match status" value="2"/>
</dbReference>
<dbReference type="GO" id="GO:0000978">
    <property type="term" value="F:RNA polymerase II cis-regulatory region sequence-specific DNA binding"/>
    <property type="evidence" value="ECO:0007669"/>
    <property type="project" value="TreeGrafter"/>
</dbReference>
<evidence type="ECO:0000259" key="13">
    <source>
        <dbReference type="PROSITE" id="PS50157"/>
    </source>
</evidence>
<evidence type="ECO:0000256" key="7">
    <source>
        <dbReference type="ARBA" id="ARBA00023015"/>
    </source>
</evidence>
<evidence type="ECO:0000313" key="15">
    <source>
        <dbReference type="Proteomes" id="UP000314294"/>
    </source>
</evidence>
<dbReference type="PROSITE" id="PS50157">
    <property type="entry name" value="ZINC_FINGER_C2H2_2"/>
    <property type="match status" value="5"/>
</dbReference>
<feature type="domain" description="C2H2-type" evidence="13">
    <location>
        <begin position="77"/>
        <end position="104"/>
    </location>
</feature>
<evidence type="ECO:0000256" key="6">
    <source>
        <dbReference type="ARBA" id="ARBA00022833"/>
    </source>
</evidence>
<evidence type="ECO:0000256" key="4">
    <source>
        <dbReference type="ARBA" id="ARBA00022737"/>
    </source>
</evidence>
<feature type="domain" description="C2H2-type" evidence="13">
    <location>
        <begin position="106"/>
        <end position="133"/>
    </location>
</feature>
<dbReference type="GO" id="GO:0005634">
    <property type="term" value="C:nucleus"/>
    <property type="evidence" value="ECO:0007669"/>
    <property type="project" value="UniProtKB-SubCell"/>
</dbReference>
<dbReference type="SMART" id="SM00355">
    <property type="entry name" value="ZnF_C2H2"/>
    <property type="match status" value="7"/>
</dbReference>
<evidence type="ECO:0000313" key="14">
    <source>
        <dbReference type="EMBL" id="TNN63792.1"/>
    </source>
</evidence>
<evidence type="ECO:0000256" key="2">
    <source>
        <dbReference type="ARBA" id="ARBA00006991"/>
    </source>
</evidence>
<protein>
    <submittedName>
        <fullName evidence="14">Zinc finger protein 12</fullName>
    </submittedName>
</protein>
<keyword evidence="9" id="KW-0804">Transcription</keyword>
<comment type="similarity">
    <text evidence="2">Belongs to the krueppel C2H2-type zinc-finger protein family.</text>
</comment>
<evidence type="ECO:0000256" key="9">
    <source>
        <dbReference type="ARBA" id="ARBA00023163"/>
    </source>
</evidence>
<keyword evidence="3" id="KW-0479">Metal-binding</keyword>
<keyword evidence="15" id="KW-1185">Reference proteome</keyword>
<evidence type="ECO:0000256" key="11">
    <source>
        <dbReference type="PROSITE-ProRule" id="PRU00042"/>
    </source>
</evidence>
<gene>
    <name evidence="14" type="primary">Znf12</name>
    <name evidence="14" type="ORF">EYF80_025994</name>
</gene>
<keyword evidence="4" id="KW-0677">Repeat</keyword>
<dbReference type="PROSITE" id="PS00028">
    <property type="entry name" value="ZINC_FINGER_C2H2_1"/>
    <property type="match status" value="5"/>
</dbReference>
<name>A0A4Z2HG37_9TELE</name>
<organism evidence="14 15">
    <name type="scientific">Liparis tanakae</name>
    <name type="common">Tanaka's snailfish</name>
    <dbReference type="NCBI Taxonomy" id="230148"/>
    <lineage>
        <taxon>Eukaryota</taxon>
        <taxon>Metazoa</taxon>
        <taxon>Chordata</taxon>
        <taxon>Craniata</taxon>
        <taxon>Vertebrata</taxon>
        <taxon>Euteleostomi</taxon>
        <taxon>Actinopterygii</taxon>
        <taxon>Neopterygii</taxon>
        <taxon>Teleostei</taxon>
        <taxon>Neoteleostei</taxon>
        <taxon>Acanthomorphata</taxon>
        <taxon>Eupercaria</taxon>
        <taxon>Perciformes</taxon>
        <taxon>Cottioidei</taxon>
        <taxon>Cottales</taxon>
        <taxon>Liparidae</taxon>
        <taxon>Liparis</taxon>
    </lineage>
</organism>
<evidence type="ECO:0000256" key="1">
    <source>
        <dbReference type="ARBA" id="ARBA00004123"/>
    </source>
</evidence>
<reference evidence="14 15" key="1">
    <citation type="submission" date="2019-03" db="EMBL/GenBank/DDBJ databases">
        <title>First draft genome of Liparis tanakae, snailfish: a comprehensive survey of snailfish specific genes.</title>
        <authorList>
            <person name="Kim W."/>
            <person name="Song I."/>
            <person name="Jeong J.-H."/>
            <person name="Kim D."/>
            <person name="Kim S."/>
            <person name="Ryu S."/>
            <person name="Song J.Y."/>
            <person name="Lee S.K."/>
        </authorList>
    </citation>
    <scope>NUCLEOTIDE SEQUENCE [LARGE SCALE GENOMIC DNA]</scope>
    <source>
        <tissue evidence="14">Muscle</tissue>
    </source>
</reference>
<dbReference type="InterPro" id="IPR050527">
    <property type="entry name" value="Snail/Krueppel_Znf"/>
</dbReference>
<comment type="subcellular location">
    <subcellularLocation>
        <location evidence="1">Nucleus</location>
    </subcellularLocation>
</comment>
<evidence type="ECO:0000256" key="12">
    <source>
        <dbReference type="SAM" id="MobiDB-lite"/>
    </source>
</evidence>
<comment type="caution">
    <text evidence="14">The sequence shown here is derived from an EMBL/GenBank/DDBJ whole genome shotgun (WGS) entry which is preliminary data.</text>
</comment>
<keyword evidence="5 11" id="KW-0863">Zinc-finger</keyword>
<evidence type="ECO:0000256" key="3">
    <source>
        <dbReference type="ARBA" id="ARBA00022723"/>
    </source>
</evidence>
<dbReference type="GO" id="GO:0000981">
    <property type="term" value="F:DNA-binding transcription factor activity, RNA polymerase II-specific"/>
    <property type="evidence" value="ECO:0007669"/>
    <property type="project" value="TreeGrafter"/>
</dbReference>
<dbReference type="PANTHER" id="PTHR24388:SF96">
    <property type="entry name" value="GENE, 32687-RELATED"/>
    <property type="match status" value="1"/>
</dbReference>
<feature type="domain" description="C2H2-type" evidence="13">
    <location>
        <begin position="288"/>
        <end position="317"/>
    </location>
</feature>
<dbReference type="InterPro" id="IPR013087">
    <property type="entry name" value="Znf_C2H2_type"/>
</dbReference>
<dbReference type="Gene3D" id="3.30.160.60">
    <property type="entry name" value="Classic Zinc Finger"/>
    <property type="match status" value="3"/>
</dbReference>
<dbReference type="SUPFAM" id="SSF57667">
    <property type="entry name" value="beta-beta-alpha zinc fingers"/>
    <property type="match status" value="1"/>
</dbReference>
<feature type="compositionally biased region" description="Acidic residues" evidence="12">
    <location>
        <begin position="228"/>
        <end position="241"/>
    </location>
</feature>
<evidence type="ECO:0000256" key="10">
    <source>
        <dbReference type="ARBA" id="ARBA00023242"/>
    </source>
</evidence>
<proteinExistence type="inferred from homology"/>
<feature type="domain" description="C2H2-type" evidence="13">
    <location>
        <begin position="170"/>
        <end position="202"/>
    </location>
</feature>
<dbReference type="PANTHER" id="PTHR24388">
    <property type="entry name" value="ZINC FINGER PROTEIN"/>
    <property type="match status" value="1"/>
</dbReference>